<proteinExistence type="evidence at transcript level"/>
<reference evidence="2" key="1">
    <citation type="submission" date="2010-04" db="EMBL/GenBank/DDBJ databases">
        <authorList>
            <person name="Reid K.E."/>
            <person name="Liao N."/>
            <person name="Chan S."/>
            <person name="Docking R."/>
            <person name="Taylor G."/>
            <person name="Moore R."/>
            <person name="Mayo M."/>
            <person name="Munro S."/>
            <person name="King J."/>
            <person name="Yanchuk A."/>
            <person name="Holt R."/>
            <person name="Jones S."/>
            <person name="Marra M."/>
            <person name="Ritland C.E."/>
            <person name="Ritland K."/>
            <person name="Bohlmann J."/>
        </authorList>
    </citation>
    <scope>NUCLEOTIDE SEQUENCE</scope>
    <source>
        <tissue evidence="2">Bud</tissue>
    </source>
</reference>
<dbReference type="PANTHER" id="PTHR46548">
    <property type="entry name" value="BAH AND TFIIS DOMAIN-CONTAINING PROTEIN-RELATED"/>
    <property type="match status" value="1"/>
</dbReference>
<feature type="compositionally biased region" description="Polar residues" evidence="1">
    <location>
        <begin position="93"/>
        <end position="105"/>
    </location>
</feature>
<feature type="region of interest" description="Disordered" evidence="1">
    <location>
        <begin position="86"/>
        <end position="132"/>
    </location>
</feature>
<organism evidence="2">
    <name type="scientific">Picea sitchensis</name>
    <name type="common">Sitka spruce</name>
    <name type="synonym">Pinus sitchensis</name>
    <dbReference type="NCBI Taxonomy" id="3332"/>
    <lineage>
        <taxon>Eukaryota</taxon>
        <taxon>Viridiplantae</taxon>
        <taxon>Streptophyta</taxon>
        <taxon>Embryophyta</taxon>
        <taxon>Tracheophyta</taxon>
        <taxon>Spermatophyta</taxon>
        <taxon>Pinopsida</taxon>
        <taxon>Pinidae</taxon>
        <taxon>Conifers I</taxon>
        <taxon>Pinales</taxon>
        <taxon>Pinaceae</taxon>
        <taxon>Picea</taxon>
    </lineage>
</organism>
<sequence>MTSTSFSGGPTSYGDSLGTSCFSAVPSQLVTAGAVSSPGVRPYVMGLTDVSGMEGTRRWPRPILDLNAGPGTVDLEVRDSKQFAIADSRVSPEGQTRSFNQTASSAVMPLKRKEPDGGWDSHSIGYIQSPWQ</sequence>
<name>D5AD19_PICSI</name>
<evidence type="ECO:0000313" key="2">
    <source>
        <dbReference type="EMBL" id="ADE77438.1"/>
    </source>
</evidence>
<dbReference type="AlphaFoldDB" id="D5AD19"/>
<dbReference type="PANTHER" id="PTHR46548:SF1">
    <property type="entry name" value="BAH AND TFIIS DOMAIN-CONTAINING PROTEIN-RELATED"/>
    <property type="match status" value="1"/>
</dbReference>
<dbReference type="EMBL" id="BT124167">
    <property type="protein sequence ID" value="ADE77438.1"/>
    <property type="molecule type" value="mRNA"/>
</dbReference>
<accession>D5AD19</accession>
<protein>
    <submittedName>
        <fullName evidence="2">Uncharacterized protein</fullName>
    </submittedName>
</protein>
<evidence type="ECO:0000256" key="1">
    <source>
        <dbReference type="SAM" id="MobiDB-lite"/>
    </source>
</evidence>